<name>A0A4C1V4E3_EUMVA</name>
<dbReference type="Proteomes" id="UP000299102">
    <property type="component" value="Unassembled WGS sequence"/>
</dbReference>
<reference evidence="1 2" key="1">
    <citation type="journal article" date="2019" name="Commun. Biol.">
        <title>The bagworm genome reveals a unique fibroin gene that provides high tensile strength.</title>
        <authorList>
            <person name="Kono N."/>
            <person name="Nakamura H."/>
            <person name="Ohtoshi R."/>
            <person name="Tomita M."/>
            <person name="Numata K."/>
            <person name="Arakawa K."/>
        </authorList>
    </citation>
    <scope>NUCLEOTIDE SEQUENCE [LARGE SCALE GENOMIC DNA]</scope>
</reference>
<dbReference type="EMBL" id="BGZK01000277">
    <property type="protein sequence ID" value="GBP33651.1"/>
    <property type="molecule type" value="Genomic_DNA"/>
</dbReference>
<keyword evidence="2" id="KW-1185">Reference proteome</keyword>
<evidence type="ECO:0000313" key="2">
    <source>
        <dbReference type="Proteomes" id="UP000299102"/>
    </source>
</evidence>
<sequence length="95" mass="10918">MKSLRGIAASFPRHAAATRRFWFCSGGEKKADASFTASPVDTARYKRPINVSFFCYERRGLCSRVTRHTDAYRGVTPREVRRADTFALRTFMYDV</sequence>
<proteinExistence type="predicted"/>
<gene>
    <name evidence="1" type="ORF">EVAR_16687_1</name>
</gene>
<evidence type="ECO:0000313" key="1">
    <source>
        <dbReference type="EMBL" id="GBP33651.1"/>
    </source>
</evidence>
<accession>A0A4C1V4E3</accession>
<protein>
    <submittedName>
        <fullName evidence="1">Uncharacterized protein</fullName>
    </submittedName>
</protein>
<dbReference type="AlphaFoldDB" id="A0A4C1V4E3"/>
<organism evidence="1 2">
    <name type="scientific">Eumeta variegata</name>
    <name type="common">Bagworm moth</name>
    <name type="synonym">Eumeta japonica</name>
    <dbReference type="NCBI Taxonomy" id="151549"/>
    <lineage>
        <taxon>Eukaryota</taxon>
        <taxon>Metazoa</taxon>
        <taxon>Ecdysozoa</taxon>
        <taxon>Arthropoda</taxon>
        <taxon>Hexapoda</taxon>
        <taxon>Insecta</taxon>
        <taxon>Pterygota</taxon>
        <taxon>Neoptera</taxon>
        <taxon>Endopterygota</taxon>
        <taxon>Lepidoptera</taxon>
        <taxon>Glossata</taxon>
        <taxon>Ditrysia</taxon>
        <taxon>Tineoidea</taxon>
        <taxon>Psychidae</taxon>
        <taxon>Oiketicinae</taxon>
        <taxon>Eumeta</taxon>
    </lineage>
</organism>
<comment type="caution">
    <text evidence="1">The sequence shown here is derived from an EMBL/GenBank/DDBJ whole genome shotgun (WGS) entry which is preliminary data.</text>
</comment>